<dbReference type="EMBL" id="GBRH01243592">
    <property type="protein sequence ID" value="JAD54303.1"/>
    <property type="molecule type" value="Transcribed_RNA"/>
</dbReference>
<reference evidence="1" key="2">
    <citation type="journal article" date="2015" name="Data Brief">
        <title>Shoot transcriptome of the giant reed, Arundo donax.</title>
        <authorList>
            <person name="Barrero R.A."/>
            <person name="Guerrero F.D."/>
            <person name="Moolhuijzen P."/>
            <person name="Goolsby J.A."/>
            <person name="Tidwell J."/>
            <person name="Bellgard S.E."/>
            <person name="Bellgard M.I."/>
        </authorList>
    </citation>
    <scope>NUCLEOTIDE SEQUENCE</scope>
    <source>
        <tissue evidence="1">Shoot tissue taken approximately 20 cm above the soil surface</tissue>
    </source>
</reference>
<proteinExistence type="predicted"/>
<organism evidence="1">
    <name type="scientific">Arundo donax</name>
    <name type="common">Giant reed</name>
    <name type="synonym">Donax arundinaceus</name>
    <dbReference type="NCBI Taxonomy" id="35708"/>
    <lineage>
        <taxon>Eukaryota</taxon>
        <taxon>Viridiplantae</taxon>
        <taxon>Streptophyta</taxon>
        <taxon>Embryophyta</taxon>
        <taxon>Tracheophyta</taxon>
        <taxon>Spermatophyta</taxon>
        <taxon>Magnoliopsida</taxon>
        <taxon>Liliopsida</taxon>
        <taxon>Poales</taxon>
        <taxon>Poaceae</taxon>
        <taxon>PACMAD clade</taxon>
        <taxon>Arundinoideae</taxon>
        <taxon>Arundineae</taxon>
        <taxon>Arundo</taxon>
    </lineage>
</organism>
<protein>
    <submittedName>
        <fullName evidence="1">Uncharacterized protein</fullName>
    </submittedName>
</protein>
<reference evidence="1" key="1">
    <citation type="submission" date="2014-09" db="EMBL/GenBank/DDBJ databases">
        <authorList>
            <person name="Magalhaes I.L.F."/>
            <person name="Oliveira U."/>
            <person name="Santos F.R."/>
            <person name="Vidigal T.H.D.A."/>
            <person name="Brescovit A.D."/>
            <person name="Santos A.J."/>
        </authorList>
    </citation>
    <scope>NUCLEOTIDE SEQUENCE</scope>
    <source>
        <tissue evidence="1">Shoot tissue taken approximately 20 cm above the soil surface</tissue>
    </source>
</reference>
<sequence>MQQTPEIRSETKKNKEC</sequence>
<evidence type="ECO:0000313" key="1">
    <source>
        <dbReference type="EMBL" id="JAD54303.1"/>
    </source>
</evidence>
<name>A0A0A9AWP5_ARUDO</name>
<dbReference type="AlphaFoldDB" id="A0A0A9AWP5"/>
<accession>A0A0A9AWP5</accession>